<proteinExistence type="inferred from homology"/>
<evidence type="ECO:0000256" key="1">
    <source>
        <dbReference type="ARBA" id="ARBA00004606"/>
    </source>
</evidence>
<evidence type="ECO:0000256" key="8">
    <source>
        <dbReference type="SAM" id="SignalP"/>
    </source>
</evidence>
<name>A0AAW1QB53_9CHLO</name>
<dbReference type="Gene3D" id="3.90.550.50">
    <property type="match status" value="1"/>
</dbReference>
<organism evidence="9 10">
    <name type="scientific">Apatococcus lobatus</name>
    <dbReference type="NCBI Taxonomy" id="904363"/>
    <lineage>
        <taxon>Eukaryota</taxon>
        <taxon>Viridiplantae</taxon>
        <taxon>Chlorophyta</taxon>
        <taxon>core chlorophytes</taxon>
        <taxon>Trebouxiophyceae</taxon>
        <taxon>Chlorellales</taxon>
        <taxon>Chlorellaceae</taxon>
        <taxon>Apatococcus</taxon>
    </lineage>
</organism>
<sequence length="479" mass="52334">MHGAVLTTSHSNLLLCWALLITACISCEGAQGQNPPVSPLKTTLNDLVVVFGTTAHDDHISLSHATRAWRKGIRAVIVQNEKPTAELLEAGARHSELYLDYPDRENSATFHSQYPGDVRLALAPFLAAKHLDPSTYKWLLVGDDDTFWFLEGVLKLTNDLDHTLPYIITDERYWHNWERPHVPRFIEDGAPRCLPCNFNPAARKVDPEALFTPPVGCPCTPQLLCEADRRGIMDEECSFPGNMSSAREDLIYSMDGGSGALLSVGLMQALDLDQVKACVTSTSGSASDHIFTYCMWQLGYAITAPSIHAMPTDHHSDRLFNPGNRDAIFHGSHARFDLMTRLLWAVEGNPLCTEHCEHQLLNIVTCHLKSRGLKHLRAAAGVVRALSELYNAFLIVKGAQVHHIETAGLERGDDVASSFPCSRSHDALDAQSLPGNGTCCGSVEECCHTKHELSVPASGPEPAVSASSPADPGQPSIVR</sequence>
<dbReference type="GO" id="GO:0016020">
    <property type="term" value="C:membrane"/>
    <property type="evidence" value="ECO:0007669"/>
    <property type="project" value="UniProtKB-SubCell"/>
</dbReference>
<keyword evidence="8" id="KW-0732">Signal</keyword>
<dbReference type="InterPro" id="IPR026050">
    <property type="entry name" value="C1GALT1/C1GALT1_chp1"/>
</dbReference>
<evidence type="ECO:0000256" key="7">
    <source>
        <dbReference type="SAM" id="MobiDB-lite"/>
    </source>
</evidence>
<protein>
    <submittedName>
        <fullName evidence="9">Uncharacterized protein</fullName>
    </submittedName>
</protein>
<evidence type="ECO:0000256" key="3">
    <source>
        <dbReference type="ARBA" id="ARBA00022692"/>
    </source>
</evidence>
<evidence type="ECO:0000256" key="4">
    <source>
        <dbReference type="ARBA" id="ARBA00022968"/>
    </source>
</evidence>
<keyword evidence="6" id="KW-0472">Membrane</keyword>
<evidence type="ECO:0000256" key="2">
    <source>
        <dbReference type="ARBA" id="ARBA00006462"/>
    </source>
</evidence>
<evidence type="ECO:0000313" key="10">
    <source>
        <dbReference type="Proteomes" id="UP001438707"/>
    </source>
</evidence>
<evidence type="ECO:0000256" key="5">
    <source>
        <dbReference type="ARBA" id="ARBA00022989"/>
    </source>
</evidence>
<comment type="caution">
    <text evidence="9">The sequence shown here is derived from an EMBL/GenBank/DDBJ whole genome shotgun (WGS) entry which is preliminary data.</text>
</comment>
<feature type="signal peptide" evidence="8">
    <location>
        <begin position="1"/>
        <end position="32"/>
    </location>
</feature>
<keyword evidence="5" id="KW-1133">Transmembrane helix</keyword>
<feature type="chain" id="PRO_5043867237" evidence="8">
    <location>
        <begin position="33"/>
        <end position="479"/>
    </location>
</feature>
<keyword evidence="4" id="KW-0735">Signal-anchor</keyword>
<evidence type="ECO:0000313" key="9">
    <source>
        <dbReference type="EMBL" id="KAK9818488.1"/>
    </source>
</evidence>
<keyword evidence="10" id="KW-1185">Reference proteome</keyword>
<gene>
    <name evidence="9" type="ORF">WJX74_000527</name>
</gene>
<dbReference type="PANTHER" id="PTHR23033">
    <property type="entry name" value="BETA1,3-GALACTOSYLTRANSFERASE"/>
    <property type="match status" value="1"/>
</dbReference>
<feature type="region of interest" description="Disordered" evidence="7">
    <location>
        <begin position="456"/>
        <end position="479"/>
    </location>
</feature>
<dbReference type="PANTHER" id="PTHR23033:SF50">
    <property type="entry name" value="HEXOSYLTRANSFERASE"/>
    <property type="match status" value="1"/>
</dbReference>
<dbReference type="Proteomes" id="UP001438707">
    <property type="component" value="Unassembled WGS sequence"/>
</dbReference>
<comment type="similarity">
    <text evidence="2">Belongs to the glycosyltransferase 31 family. Beta3-Gal-T subfamily.</text>
</comment>
<comment type="subcellular location">
    <subcellularLocation>
        <location evidence="1">Membrane</location>
        <topology evidence="1">Single-pass type II membrane protein</topology>
    </subcellularLocation>
</comment>
<accession>A0AAW1QB53</accession>
<keyword evidence="3" id="KW-0812">Transmembrane</keyword>
<dbReference type="EMBL" id="JALJOS010000061">
    <property type="protein sequence ID" value="KAK9818488.1"/>
    <property type="molecule type" value="Genomic_DNA"/>
</dbReference>
<reference evidence="9 10" key="1">
    <citation type="journal article" date="2024" name="Nat. Commun.">
        <title>Phylogenomics reveals the evolutionary origins of lichenization in chlorophyte algae.</title>
        <authorList>
            <person name="Puginier C."/>
            <person name="Libourel C."/>
            <person name="Otte J."/>
            <person name="Skaloud P."/>
            <person name="Haon M."/>
            <person name="Grisel S."/>
            <person name="Petersen M."/>
            <person name="Berrin J.G."/>
            <person name="Delaux P.M."/>
            <person name="Dal Grande F."/>
            <person name="Keller J."/>
        </authorList>
    </citation>
    <scope>NUCLEOTIDE SEQUENCE [LARGE SCALE GENOMIC DNA]</scope>
    <source>
        <strain evidence="9 10">SAG 2145</strain>
    </source>
</reference>
<evidence type="ECO:0000256" key="6">
    <source>
        <dbReference type="ARBA" id="ARBA00023136"/>
    </source>
</evidence>
<dbReference type="AlphaFoldDB" id="A0AAW1QB53"/>